<dbReference type="GO" id="GO:0016757">
    <property type="term" value="F:glycosyltransferase activity"/>
    <property type="evidence" value="ECO:0007669"/>
    <property type="project" value="UniProtKB-KW"/>
</dbReference>
<dbReference type="InterPro" id="IPR044174">
    <property type="entry name" value="BC10-like"/>
</dbReference>
<feature type="signal peptide" evidence="6">
    <location>
        <begin position="1"/>
        <end position="22"/>
    </location>
</feature>
<name>A0ABD3E966_9LAMI</name>
<evidence type="ECO:0000256" key="3">
    <source>
        <dbReference type="ARBA" id="ARBA00022679"/>
    </source>
</evidence>
<dbReference type="EMBL" id="JAVIJP010000007">
    <property type="protein sequence ID" value="KAL3650699.1"/>
    <property type="molecule type" value="Genomic_DNA"/>
</dbReference>
<proteinExistence type="predicted"/>
<keyword evidence="3" id="KW-0808">Transferase</keyword>
<keyword evidence="6" id="KW-0732">Signal</keyword>
<protein>
    <recommendedName>
        <fullName evidence="9">Core-2/I-branching beta-1,6-N-acetylglucosaminyltransferase family protein</fullName>
    </recommendedName>
</protein>
<dbReference type="InterPro" id="IPR003406">
    <property type="entry name" value="Glyco_trans_14"/>
</dbReference>
<keyword evidence="5" id="KW-0325">Glycoprotein</keyword>
<evidence type="ECO:0000313" key="7">
    <source>
        <dbReference type="EMBL" id="KAL3650699.1"/>
    </source>
</evidence>
<sequence length="402" mass="44747">MLQLSLVCLFCAILICLPLAAIFTFTTTPSVDSYAAAIASSLPPAPVGNNSFTTRKNPEPILLPPTQTITIIKNRTAAATSTPPPTPATQLTGDDISLLKLASRVDQSPKPVKKLAFMFLTASPLPLAPLWELYFSRASKNLYNIYVHADPGVNYTTPFLGVFAGRVIPSKPTLRHTPTLISAARRLLAHALLHDESNSMFALLSPSCIPIHSFNYTYRVLSASRLSFVEILKNEPFAHWRWAARGENAMLPEVEFEDFRVGSQFWVVTRRDARIIVADTWLWSKFKLPCIRDATCYPEEHYFPTLLSMVDPRGCVPCTLTHVSWKDGNDGHPRIYNGSEVGPDLILALRGRRPRYGYRESDGSNSSVSVKARRDNFLFARKFAPASLHNLISIANDVIFKD</sequence>
<dbReference type="Pfam" id="PF02485">
    <property type="entry name" value="Branch"/>
    <property type="match status" value="1"/>
</dbReference>
<organism evidence="7 8">
    <name type="scientific">Castilleja foliolosa</name>
    <dbReference type="NCBI Taxonomy" id="1961234"/>
    <lineage>
        <taxon>Eukaryota</taxon>
        <taxon>Viridiplantae</taxon>
        <taxon>Streptophyta</taxon>
        <taxon>Embryophyta</taxon>
        <taxon>Tracheophyta</taxon>
        <taxon>Spermatophyta</taxon>
        <taxon>Magnoliopsida</taxon>
        <taxon>eudicotyledons</taxon>
        <taxon>Gunneridae</taxon>
        <taxon>Pentapetalae</taxon>
        <taxon>asterids</taxon>
        <taxon>lamiids</taxon>
        <taxon>Lamiales</taxon>
        <taxon>Orobanchaceae</taxon>
        <taxon>Pedicularideae</taxon>
        <taxon>Castillejinae</taxon>
        <taxon>Castilleja</taxon>
    </lineage>
</organism>
<comment type="caution">
    <text evidence="7">The sequence shown here is derived from an EMBL/GenBank/DDBJ whole genome shotgun (WGS) entry which is preliminary data.</text>
</comment>
<evidence type="ECO:0000313" key="8">
    <source>
        <dbReference type="Proteomes" id="UP001632038"/>
    </source>
</evidence>
<dbReference type="PANTHER" id="PTHR31042">
    <property type="entry name" value="CORE-2/I-BRANCHING BETA-1,6-N-ACETYLGLUCOSAMINYLTRANSFERASE FAMILY PROTEIN-RELATED"/>
    <property type="match status" value="1"/>
</dbReference>
<evidence type="ECO:0008006" key="9">
    <source>
        <dbReference type="Google" id="ProtNLM"/>
    </source>
</evidence>
<evidence type="ECO:0000256" key="5">
    <source>
        <dbReference type="ARBA" id="ARBA00023180"/>
    </source>
</evidence>
<evidence type="ECO:0000256" key="4">
    <source>
        <dbReference type="ARBA" id="ARBA00023136"/>
    </source>
</evidence>
<evidence type="ECO:0000256" key="6">
    <source>
        <dbReference type="SAM" id="SignalP"/>
    </source>
</evidence>
<evidence type="ECO:0000256" key="1">
    <source>
        <dbReference type="ARBA" id="ARBA00004606"/>
    </source>
</evidence>
<keyword evidence="4" id="KW-0472">Membrane</keyword>
<keyword evidence="8" id="KW-1185">Reference proteome</keyword>
<gene>
    <name evidence="7" type="ORF">CASFOL_007102</name>
</gene>
<evidence type="ECO:0000256" key="2">
    <source>
        <dbReference type="ARBA" id="ARBA00022676"/>
    </source>
</evidence>
<accession>A0ABD3E966</accession>
<dbReference type="AlphaFoldDB" id="A0ABD3E966"/>
<dbReference type="PANTHER" id="PTHR31042:SF60">
    <property type="entry name" value="CORE-2_I-BRANCHING BETA-1,6-N-ACETYLGLUCOSAMINYLTRANSFERASE FAMILY PROTEIN"/>
    <property type="match status" value="1"/>
</dbReference>
<dbReference type="Proteomes" id="UP001632038">
    <property type="component" value="Unassembled WGS sequence"/>
</dbReference>
<keyword evidence="2" id="KW-0328">Glycosyltransferase</keyword>
<dbReference type="GO" id="GO:0016020">
    <property type="term" value="C:membrane"/>
    <property type="evidence" value="ECO:0007669"/>
    <property type="project" value="UniProtKB-SubCell"/>
</dbReference>
<reference evidence="8" key="1">
    <citation type="journal article" date="2024" name="IScience">
        <title>Strigolactones Initiate the Formation of Haustorium-like Structures in Castilleja.</title>
        <authorList>
            <person name="Buerger M."/>
            <person name="Peterson D."/>
            <person name="Chory J."/>
        </authorList>
    </citation>
    <scope>NUCLEOTIDE SEQUENCE [LARGE SCALE GENOMIC DNA]</scope>
</reference>
<comment type="subcellular location">
    <subcellularLocation>
        <location evidence="1">Membrane</location>
        <topology evidence="1">Single-pass type II membrane protein</topology>
    </subcellularLocation>
</comment>
<feature type="chain" id="PRO_5044758911" description="Core-2/I-branching beta-1,6-N-acetylglucosaminyltransferase family protein" evidence="6">
    <location>
        <begin position="23"/>
        <end position="402"/>
    </location>
</feature>